<comment type="subcellular location">
    <subcellularLocation>
        <location evidence="1">Endomembrane system</location>
        <topology evidence="1">Multi-pass membrane protein</topology>
    </subcellularLocation>
</comment>
<dbReference type="Gene3D" id="3.40.50.720">
    <property type="entry name" value="NAD(P)-binding Rossmann-like Domain"/>
    <property type="match status" value="1"/>
</dbReference>
<keyword evidence="16" id="KW-1185">Reference proteome</keyword>
<dbReference type="InterPro" id="IPR036291">
    <property type="entry name" value="NAD(P)-bd_dom_sf"/>
</dbReference>
<feature type="region of interest" description="Disordered" evidence="12">
    <location>
        <begin position="608"/>
        <end position="638"/>
    </location>
</feature>
<evidence type="ECO:0000256" key="4">
    <source>
        <dbReference type="ARBA" id="ARBA00022449"/>
    </source>
</evidence>
<keyword evidence="9 13" id="KW-1133">Transmembrane helix</keyword>
<gene>
    <name evidence="15" type="primary">kefB1</name>
    <name evidence="15" type="ORF">RSPPHO_02338</name>
</gene>
<evidence type="ECO:0000256" key="6">
    <source>
        <dbReference type="ARBA" id="ARBA00022538"/>
    </source>
</evidence>
<dbReference type="PATRIC" id="fig|1150469.3.peg.2639"/>
<feature type="transmembrane region" description="Helical" evidence="13">
    <location>
        <begin position="104"/>
        <end position="126"/>
    </location>
</feature>
<dbReference type="GO" id="GO:1902600">
    <property type="term" value="P:proton transmembrane transport"/>
    <property type="evidence" value="ECO:0007669"/>
    <property type="project" value="InterPro"/>
</dbReference>
<dbReference type="Proteomes" id="UP000033220">
    <property type="component" value="Chromosome DSM 122"/>
</dbReference>
<feature type="transmembrane region" description="Helical" evidence="13">
    <location>
        <begin position="314"/>
        <end position="334"/>
    </location>
</feature>
<feature type="transmembrane region" description="Helical" evidence="13">
    <location>
        <begin position="346"/>
        <end position="366"/>
    </location>
</feature>
<keyword evidence="8" id="KW-0630">Potassium</keyword>
<dbReference type="InterPro" id="IPR004771">
    <property type="entry name" value="K/H_exchanger"/>
</dbReference>
<dbReference type="GO" id="GO:0015079">
    <property type="term" value="F:potassium ion transmembrane transporter activity"/>
    <property type="evidence" value="ECO:0007669"/>
    <property type="project" value="InterPro"/>
</dbReference>
<evidence type="ECO:0000313" key="16">
    <source>
        <dbReference type="Proteomes" id="UP000033220"/>
    </source>
</evidence>
<dbReference type="GO" id="GO:0015297">
    <property type="term" value="F:antiporter activity"/>
    <property type="evidence" value="ECO:0007669"/>
    <property type="project" value="UniProtKB-KW"/>
</dbReference>
<protein>
    <submittedName>
        <fullName evidence="15">Glutathione-regulated potassium-efflux system protein KefB1</fullName>
    </submittedName>
</protein>
<proteinExistence type="inferred from homology"/>
<keyword evidence="11 13" id="KW-0472">Membrane</keyword>
<sequence length="638" mass="68604">MPPLPTLSLTAPDGLRGEGSMSGLEEAFLFMVAALLTVPVFKRLGLGSVLGYLTAGLLLGPAVLALVPDVGAVLHFSELGVVFLLFLIGLELRPARLWALRRPVFGLGGLQVLLCGAALGGIGFALGLKWQAAVVAGGALALSSTAFCLQILAERGHLRTGYGRNAFSILLFQDVAVVPLLALMPILSPKGNGVFNWETALHDAGRAVAVIIAVIVLGRWVVRWVFRIVLATRIPELFTAAALALVIGVSLLMDEAGLSMALGAFLAGMLLADSECRLELEATIEPFKGLLLGLFFIAVGMSVNLHLILTKPLIVAGLVATLLAVKGVVVFTLARMFGATSRSAASLATLVPQGGEFAFVVFTLAVSEGVLSKQTGQLLLLVVTLSMAMTPILVGLNALIQDKTQPKRRPPAYETFEDRENRVIIAGFGRVGQIVARTLRMAGIPFTAIESNFEQIEFVRRRGTVVHYGDPSQPALLRAAGIEQAEVLVIAVEDPDQALTLAEYVLRRYPTVRVLARARDRQHAYRLMEKGVYKVFRETFASSLEIAEEVFRDLGYSDGVARRAVRLFRRHDEGLMQEQYKIRHDEEALIASARVAAEELRTLFEQDATPTAAPLLPPHAVPKPTSASRDLPPEAPAA</sequence>
<feature type="transmembrane region" description="Helical" evidence="13">
    <location>
        <begin position="234"/>
        <end position="252"/>
    </location>
</feature>
<feature type="transmembrane region" description="Helical" evidence="13">
    <location>
        <begin position="48"/>
        <end position="67"/>
    </location>
</feature>
<feature type="transmembrane region" description="Helical" evidence="13">
    <location>
        <begin position="290"/>
        <end position="308"/>
    </location>
</feature>
<evidence type="ECO:0000256" key="9">
    <source>
        <dbReference type="ARBA" id="ARBA00022989"/>
    </source>
</evidence>
<feature type="transmembrane region" description="Helical" evidence="13">
    <location>
        <begin position="132"/>
        <end position="153"/>
    </location>
</feature>
<evidence type="ECO:0000256" key="10">
    <source>
        <dbReference type="ARBA" id="ARBA00023065"/>
    </source>
</evidence>
<dbReference type="PROSITE" id="PS51201">
    <property type="entry name" value="RCK_N"/>
    <property type="match status" value="1"/>
</dbReference>
<feature type="transmembrane region" description="Helical" evidence="13">
    <location>
        <begin position="165"/>
        <end position="184"/>
    </location>
</feature>
<keyword evidence="6" id="KW-0633">Potassium transport</keyword>
<dbReference type="PANTHER" id="PTHR46157">
    <property type="entry name" value="K(+) EFFLUX ANTIPORTER 3, CHLOROPLASTIC"/>
    <property type="match status" value="1"/>
</dbReference>
<dbReference type="GO" id="GO:0012505">
    <property type="term" value="C:endomembrane system"/>
    <property type="evidence" value="ECO:0007669"/>
    <property type="project" value="UniProtKB-SubCell"/>
</dbReference>
<evidence type="ECO:0000259" key="14">
    <source>
        <dbReference type="PROSITE" id="PS51201"/>
    </source>
</evidence>
<dbReference type="InterPro" id="IPR038770">
    <property type="entry name" value="Na+/solute_symporter_sf"/>
</dbReference>
<dbReference type="KEGG" id="rpm:RSPPHO_02338"/>
<evidence type="ECO:0000256" key="1">
    <source>
        <dbReference type="ARBA" id="ARBA00004127"/>
    </source>
</evidence>
<evidence type="ECO:0000256" key="12">
    <source>
        <dbReference type="SAM" id="MobiDB-lite"/>
    </source>
</evidence>
<evidence type="ECO:0000256" key="11">
    <source>
        <dbReference type="ARBA" id="ARBA00023136"/>
    </source>
</evidence>
<feature type="transmembrane region" description="Helical" evidence="13">
    <location>
        <begin position="378"/>
        <end position="400"/>
    </location>
</feature>
<dbReference type="InterPro" id="IPR003148">
    <property type="entry name" value="RCK_N"/>
</dbReference>
<dbReference type="SUPFAM" id="SSF51735">
    <property type="entry name" value="NAD(P)-binding Rossmann-fold domains"/>
    <property type="match status" value="1"/>
</dbReference>
<feature type="transmembrane region" description="Helical" evidence="13">
    <location>
        <begin position="73"/>
        <end position="92"/>
    </location>
</feature>
<name>H6SLU9_PARPM</name>
<dbReference type="FunFam" id="3.40.50.720:FF:000036">
    <property type="entry name" value="Glutathione-regulated potassium-efflux system protein KefB"/>
    <property type="match status" value="1"/>
</dbReference>
<dbReference type="Gene3D" id="1.20.1530.20">
    <property type="match status" value="1"/>
</dbReference>
<dbReference type="EMBL" id="HE663493">
    <property type="protein sequence ID" value="CCG08964.1"/>
    <property type="molecule type" value="Genomic_DNA"/>
</dbReference>
<evidence type="ECO:0000256" key="5">
    <source>
        <dbReference type="ARBA" id="ARBA00022475"/>
    </source>
</evidence>
<accession>H6SLU9</accession>
<dbReference type="Pfam" id="PF02254">
    <property type="entry name" value="TrkA_N"/>
    <property type="match status" value="1"/>
</dbReference>
<evidence type="ECO:0000256" key="8">
    <source>
        <dbReference type="ARBA" id="ARBA00022958"/>
    </source>
</evidence>
<dbReference type="STRING" id="1150469.RSPPHO_02338"/>
<dbReference type="InterPro" id="IPR006153">
    <property type="entry name" value="Cation/H_exchanger_TM"/>
</dbReference>
<dbReference type="Pfam" id="PF00999">
    <property type="entry name" value="Na_H_Exchanger"/>
    <property type="match status" value="1"/>
</dbReference>
<keyword evidence="4" id="KW-0050">Antiport</keyword>
<feature type="domain" description="RCK N-terminal" evidence="14">
    <location>
        <begin position="420"/>
        <end position="539"/>
    </location>
</feature>
<evidence type="ECO:0000256" key="13">
    <source>
        <dbReference type="SAM" id="Phobius"/>
    </source>
</evidence>
<dbReference type="InterPro" id="IPR006036">
    <property type="entry name" value="K_uptake_TrkA"/>
</dbReference>
<dbReference type="PRINTS" id="PR00335">
    <property type="entry name" value="KUPTAKETRKA"/>
</dbReference>
<evidence type="ECO:0000313" key="15">
    <source>
        <dbReference type="EMBL" id="CCG08964.1"/>
    </source>
</evidence>
<feature type="transmembrane region" description="Helical" evidence="13">
    <location>
        <begin position="20"/>
        <end position="41"/>
    </location>
</feature>
<dbReference type="HOGENOM" id="CLU_005126_9_3_5"/>
<dbReference type="PANTHER" id="PTHR46157:SF4">
    <property type="entry name" value="K(+) EFFLUX ANTIPORTER 3, CHLOROPLASTIC"/>
    <property type="match status" value="1"/>
</dbReference>
<dbReference type="eggNOG" id="COG1226">
    <property type="taxonomic scope" value="Bacteria"/>
</dbReference>
<reference evidence="15 16" key="1">
    <citation type="submission" date="2012-02" db="EMBL/GenBank/DDBJ databases">
        <title>Shotgun genome sequence of Phaeospirillum photometricum DSM 122.</title>
        <authorList>
            <person name="Duquesne K."/>
            <person name="Sturgis J."/>
        </authorList>
    </citation>
    <scope>NUCLEOTIDE SEQUENCE [LARGE SCALE GENOMIC DNA]</scope>
    <source>
        <strain evidence="16">DSM122</strain>
    </source>
</reference>
<comment type="similarity">
    <text evidence="2">Belongs to the monovalent cation:proton antiporter 2 (CPA2) transporter (TC 2.A.37) family.</text>
</comment>
<dbReference type="GO" id="GO:0005886">
    <property type="term" value="C:plasma membrane"/>
    <property type="evidence" value="ECO:0007669"/>
    <property type="project" value="InterPro"/>
</dbReference>
<organism evidence="15 16">
    <name type="scientific">Pararhodospirillum photometricum DSM 122</name>
    <dbReference type="NCBI Taxonomy" id="1150469"/>
    <lineage>
        <taxon>Bacteria</taxon>
        <taxon>Pseudomonadati</taxon>
        <taxon>Pseudomonadota</taxon>
        <taxon>Alphaproteobacteria</taxon>
        <taxon>Rhodospirillales</taxon>
        <taxon>Rhodospirillaceae</taxon>
        <taxon>Pararhodospirillum</taxon>
    </lineage>
</organism>
<keyword evidence="5" id="KW-1003">Cell membrane</keyword>
<dbReference type="eggNOG" id="COG0475">
    <property type="taxonomic scope" value="Bacteria"/>
</dbReference>
<dbReference type="AlphaFoldDB" id="H6SLU9"/>
<evidence type="ECO:0000256" key="2">
    <source>
        <dbReference type="ARBA" id="ARBA00005551"/>
    </source>
</evidence>
<evidence type="ECO:0000256" key="3">
    <source>
        <dbReference type="ARBA" id="ARBA00022448"/>
    </source>
</evidence>
<keyword evidence="10" id="KW-0406">Ion transport</keyword>
<evidence type="ECO:0000256" key="7">
    <source>
        <dbReference type="ARBA" id="ARBA00022692"/>
    </source>
</evidence>
<keyword evidence="7 13" id="KW-0812">Transmembrane</keyword>
<feature type="transmembrane region" description="Helical" evidence="13">
    <location>
        <begin position="204"/>
        <end position="222"/>
    </location>
</feature>
<keyword evidence="3" id="KW-0813">Transport</keyword>
<dbReference type="NCBIfam" id="TIGR00932">
    <property type="entry name" value="2a37"/>
    <property type="match status" value="1"/>
</dbReference>